<dbReference type="InterPro" id="IPR049726">
    <property type="entry name" value="TtfA-like_core"/>
</dbReference>
<feature type="compositionally biased region" description="Basic and acidic residues" evidence="8">
    <location>
        <begin position="209"/>
        <end position="254"/>
    </location>
</feature>
<keyword evidence="3 7" id="KW-0328">Glycosyltransferase</keyword>
<evidence type="ECO:0000259" key="9">
    <source>
        <dbReference type="Pfam" id="PF00156"/>
    </source>
</evidence>
<dbReference type="STRING" id="1075090.GOAMR_12_00660"/>
<comment type="pathway">
    <text evidence="1 7">Pyrimidine metabolism; UMP biosynthesis via de novo pathway; UMP from orotate: step 1/2.</text>
</comment>
<dbReference type="PANTHER" id="PTHR19278">
    <property type="entry name" value="OROTATE PHOSPHORIBOSYLTRANSFERASE"/>
    <property type="match status" value="1"/>
</dbReference>
<feature type="binding site" description="in other chain" evidence="7">
    <location>
        <position position="448"/>
    </location>
    <ligand>
        <name>5-phospho-alpha-D-ribose 1-diphosphate</name>
        <dbReference type="ChEBI" id="CHEBI:58017"/>
        <note>ligand shared between dimeric partners</note>
    </ligand>
</feature>
<dbReference type="InterPro" id="IPR004467">
    <property type="entry name" value="Or_phspho_trans_dom"/>
</dbReference>
<evidence type="ECO:0000256" key="1">
    <source>
        <dbReference type="ARBA" id="ARBA00004889"/>
    </source>
</evidence>
<evidence type="ECO:0000256" key="6">
    <source>
        <dbReference type="ARBA" id="ARBA00022975"/>
    </source>
</evidence>
<feature type="binding site" evidence="7">
    <location>
        <position position="447"/>
    </location>
    <ligand>
        <name>5-phospho-alpha-D-ribose 1-diphosphate</name>
        <dbReference type="ChEBI" id="CHEBI:58017"/>
        <note>ligand shared between dimeric partners</note>
    </ligand>
</feature>
<dbReference type="Proteomes" id="UP000006023">
    <property type="component" value="Unassembled WGS sequence"/>
</dbReference>
<name>G7GKL5_9ACTN</name>
<dbReference type="Gene3D" id="3.40.50.2020">
    <property type="match status" value="1"/>
</dbReference>
<reference evidence="10 11" key="1">
    <citation type="submission" date="2011-11" db="EMBL/GenBank/DDBJ databases">
        <title>Whole genome shotgun sequence of Gordonia amarae NBRC 15530.</title>
        <authorList>
            <person name="Takarada H."/>
            <person name="Hosoyama A."/>
            <person name="Tsuchikane K."/>
            <person name="Katsumata H."/>
            <person name="Yamazaki S."/>
            <person name="Fujita N."/>
        </authorList>
    </citation>
    <scope>NUCLEOTIDE SEQUENCE [LARGE SCALE GENOMIC DNA]</scope>
    <source>
        <strain evidence="10 11">NBRC 15530</strain>
    </source>
</reference>
<comment type="caution">
    <text evidence="10">The sequence shown here is derived from an EMBL/GenBank/DDBJ whole genome shotgun (WGS) entry which is preliminary data.</text>
</comment>
<dbReference type="InterPro" id="IPR000836">
    <property type="entry name" value="PRTase_dom"/>
</dbReference>
<dbReference type="HAMAP" id="MF_01208">
    <property type="entry name" value="PyrE"/>
    <property type="match status" value="1"/>
</dbReference>
<evidence type="ECO:0000256" key="4">
    <source>
        <dbReference type="ARBA" id="ARBA00022679"/>
    </source>
</evidence>
<evidence type="ECO:0000256" key="7">
    <source>
        <dbReference type="HAMAP-Rule" id="MF_01208"/>
    </source>
</evidence>
<dbReference type="GO" id="GO:0004588">
    <property type="term" value="F:orotate phosphoribosyltransferase activity"/>
    <property type="evidence" value="ECO:0007669"/>
    <property type="project" value="UniProtKB-UniRule"/>
</dbReference>
<protein>
    <recommendedName>
        <fullName evidence="2 7">Orotate phosphoribosyltransferase</fullName>
        <shortName evidence="7">OPRT</shortName>
        <shortName evidence="7">OPRTase</shortName>
        <ecNumber evidence="2 7">2.4.2.10</ecNumber>
    </recommendedName>
</protein>
<feature type="binding site" description="in other chain" evidence="7">
    <location>
        <begin position="473"/>
        <end position="481"/>
    </location>
    <ligand>
        <name>5-phospho-alpha-D-ribose 1-diphosphate</name>
        <dbReference type="ChEBI" id="CHEBI:58017"/>
        <note>ligand shared between dimeric partners</note>
    </ligand>
</feature>
<dbReference type="Pfam" id="PF00156">
    <property type="entry name" value="Pribosyltran"/>
    <property type="match status" value="1"/>
</dbReference>
<comment type="cofactor">
    <cofactor evidence="7">
        <name>Mg(2+)</name>
        <dbReference type="ChEBI" id="CHEBI:18420"/>
    </cofactor>
</comment>
<evidence type="ECO:0000313" key="10">
    <source>
        <dbReference type="EMBL" id="GAB04140.1"/>
    </source>
</evidence>
<organism evidence="10 11">
    <name type="scientific">Gordonia amarae NBRC 15530</name>
    <dbReference type="NCBI Taxonomy" id="1075090"/>
    <lineage>
        <taxon>Bacteria</taxon>
        <taxon>Bacillati</taxon>
        <taxon>Actinomycetota</taxon>
        <taxon>Actinomycetes</taxon>
        <taxon>Mycobacteriales</taxon>
        <taxon>Gordoniaceae</taxon>
        <taxon>Gordonia</taxon>
    </lineage>
</organism>
<feature type="binding site" evidence="7">
    <location>
        <position position="505"/>
    </location>
    <ligand>
        <name>orotate</name>
        <dbReference type="ChEBI" id="CHEBI:30839"/>
    </ligand>
</feature>
<dbReference type="InterPro" id="IPR029057">
    <property type="entry name" value="PRTase-like"/>
</dbReference>
<dbReference type="EC" id="2.4.2.10" evidence="2 7"/>
<dbReference type="AlphaFoldDB" id="G7GKL5"/>
<feature type="domain" description="Phosphoribosyltransferase" evidence="9">
    <location>
        <begin position="460"/>
        <end position="511"/>
    </location>
</feature>
<feature type="binding site" evidence="7">
    <location>
        <position position="453"/>
    </location>
    <ligand>
        <name>5-phospho-alpha-D-ribose 1-diphosphate</name>
        <dbReference type="ChEBI" id="CHEBI:58017"/>
        <note>ligand shared between dimeric partners</note>
    </ligand>
</feature>
<dbReference type="CDD" id="cd21904">
    <property type="entry name" value="TtfA-like"/>
    <property type="match status" value="1"/>
</dbReference>
<keyword evidence="11" id="KW-1185">Reference proteome</keyword>
<comment type="subunit">
    <text evidence="7">Homodimer.</text>
</comment>
<comment type="function">
    <text evidence="7">Catalyzes the transfer of a ribosyl phosphate group from 5-phosphoribose 1-diphosphate to orotate, leading to the formation of orotidine monophosphate (OMP).</text>
</comment>
<dbReference type="GO" id="GO:0044205">
    <property type="term" value="P:'de novo' UMP biosynthetic process"/>
    <property type="evidence" value="ECO:0007669"/>
    <property type="project" value="UniProtKB-UniRule"/>
</dbReference>
<dbReference type="EMBL" id="BAED01000012">
    <property type="protein sequence ID" value="GAB04140.1"/>
    <property type="molecule type" value="Genomic_DNA"/>
</dbReference>
<dbReference type="eggNOG" id="COG0461">
    <property type="taxonomic scope" value="Bacteria"/>
</dbReference>
<comment type="caution">
    <text evidence="7">Lacks conserved residue(s) required for the propagation of feature annotation.</text>
</comment>
<sequence>MTIIYLVLGVLALAGAAALLYLDRRRSDVSHHQRTSWGEQHGFKFRESDGKLRKVFSRAGMNVPDSIEVSDVAYGEYDGAEAVVFDLVDTATVIAIRRSFPSKVVVDLRHEDVLAPAEIDVELLGAMGPRVMFSNNLDVARRVCDRRMVALANSAPAYIEMLWNEGHWALGSLPLTDDPEELDTALEVVRRFADLLRVLPPLQGPQDAPDPRDPHGPARPELADKKTDLLRDGDRRARMDGNRPDPGRGGERQPGRPVTSPGTPVAPLLSTPPAPSAPAGATGQQPVRRRPPPARPGTAQPGTSTGARSGPRPQPIAPSDADEPMSTPMPRPGRHRCRARAGADTKVSSPQVSLDAAKRERLAQLVTELAVVHGRVTLSSGKEADYYVDLRRATLHHEASPLIGALMRQLTADWDYDSVGGLTLGADPVATSIMHADGRPIDAFVVRKAAKAHGMQRRIEGPDVGGRRVLIVEDTSTTGASPSEAVRAAREAGATVVGVATVVDRATGADEVIGALGVPYRSLLGLGDLGLG</sequence>
<proteinExistence type="inferred from homology"/>
<comment type="catalytic activity">
    <reaction evidence="7">
        <text>orotidine 5'-phosphate + diphosphate = orotate + 5-phospho-alpha-D-ribose 1-diphosphate</text>
        <dbReference type="Rhea" id="RHEA:10380"/>
        <dbReference type="ChEBI" id="CHEBI:30839"/>
        <dbReference type="ChEBI" id="CHEBI:33019"/>
        <dbReference type="ChEBI" id="CHEBI:57538"/>
        <dbReference type="ChEBI" id="CHEBI:58017"/>
        <dbReference type="EC" id="2.4.2.10"/>
    </reaction>
</comment>
<dbReference type="FunFam" id="3.40.50.2020:FF:000029">
    <property type="entry name" value="Orotate phosphoribosyltransferase"/>
    <property type="match status" value="1"/>
</dbReference>
<feature type="binding site" evidence="7">
    <location>
        <position position="477"/>
    </location>
    <ligand>
        <name>orotate</name>
        <dbReference type="ChEBI" id="CHEBI:30839"/>
    </ligand>
</feature>
<gene>
    <name evidence="7 10" type="primary">pyrE</name>
    <name evidence="10" type="ORF">GOAMR_12_00660</name>
</gene>
<accession>G7GKL5</accession>
<dbReference type="SUPFAM" id="SSF53271">
    <property type="entry name" value="PRTase-like"/>
    <property type="match status" value="1"/>
</dbReference>
<evidence type="ECO:0000313" key="11">
    <source>
        <dbReference type="Proteomes" id="UP000006023"/>
    </source>
</evidence>
<keyword evidence="5 7" id="KW-0460">Magnesium</keyword>
<comment type="similarity">
    <text evidence="7">Belongs to the purine/pyrimidine phosphoribosyltransferase family. PyrE subfamily.</text>
</comment>
<keyword evidence="4 7" id="KW-0808">Transferase</keyword>
<dbReference type="GO" id="GO:0000287">
    <property type="term" value="F:magnesium ion binding"/>
    <property type="evidence" value="ECO:0007669"/>
    <property type="project" value="UniProtKB-UniRule"/>
</dbReference>
<evidence type="ECO:0000256" key="5">
    <source>
        <dbReference type="ARBA" id="ARBA00022842"/>
    </source>
</evidence>
<dbReference type="InterPro" id="IPR023031">
    <property type="entry name" value="OPRT"/>
</dbReference>
<evidence type="ECO:0000256" key="2">
    <source>
        <dbReference type="ARBA" id="ARBA00011971"/>
    </source>
</evidence>
<dbReference type="GO" id="GO:0019856">
    <property type="term" value="P:pyrimidine nucleobase biosynthetic process"/>
    <property type="evidence" value="ECO:0007669"/>
    <property type="project" value="TreeGrafter"/>
</dbReference>
<dbReference type="UniPathway" id="UPA00070">
    <property type="reaction ID" value="UER00119"/>
</dbReference>
<evidence type="ECO:0000256" key="3">
    <source>
        <dbReference type="ARBA" id="ARBA00022676"/>
    </source>
</evidence>
<keyword evidence="6 7" id="KW-0665">Pyrimidine biosynthesis</keyword>
<feature type="compositionally biased region" description="Low complexity" evidence="8">
    <location>
        <begin position="277"/>
        <end position="286"/>
    </location>
</feature>
<evidence type="ECO:0000256" key="8">
    <source>
        <dbReference type="SAM" id="MobiDB-lite"/>
    </source>
</evidence>
<dbReference type="CDD" id="cd06223">
    <property type="entry name" value="PRTases_typeI"/>
    <property type="match status" value="1"/>
</dbReference>
<dbReference type="PANTHER" id="PTHR19278:SF9">
    <property type="entry name" value="URIDINE 5'-MONOPHOSPHATE SYNTHASE"/>
    <property type="match status" value="1"/>
</dbReference>
<dbReference type="NCBIfam" id="TIGR00336">
    <property type="entry name" value="pyrE"/>
    <property type="match status" value="1"/>
</dbReference>
<feature type="binding site" evidence="7">
    <location>
        <position position="451"/>
    </location>
    <ligand>
        <name>5-phospho-alpha-D-ribose 1-diphosphate</name>
        <dbReference type="ChEBI" id="CHEBI:58017"/>
        <note>ligand shared between dimeric partners</note>
    </ligand>
</feature>
<feature type="region of interest" description="Disordered" evidence="8">
    <location>
        <begin position="200"/>
        <end position="353"/>
    </location>
</feature>